<name>A0A845QEP4_9HYPH</name>
<comment type="caution">
    <text evidence="2">The sequence shown here is derived from an EMBL/GenBank/DDBJ whole genome shotgun (WGS) entry which is preliminary data.</text>
</comment>
<evidence type="ECO:0000313" key="3">
    <source>
        <dbReference type="Proteomes" id="UP000470384"/>
    </source>
</evidence>
<keyword evidence="3" id="KW-1185">Reference proteome</keyword>
<gene>
    <name evidence="2" type="ORF">GTQ45_13935</name>
</gene>
<protein>
    <submittedName>
        <fullName evidence="2">Uncharacterized protein</fullName>
    </submittedName>
</protein>
<dbReference type="RefSeq" id="WP_027840678.1">
    <property type="nucleotide sequence ID" value="NZ_BMHN01000001.1"/>
</dbReference>
<accession>A0A845QEP4</accession>
<reference evidence="2 3" key="1">
    <citation type="journal article" date="2016" name="Int. J. Syst. Evol. Microbiol.">
        <title>Pyruvatibacter mobilis gen. nov., sp. nov., a marine bacterium from the culture broth of Picochlorum sp. 122.</title>
        <authorList>
            <person name="Wang G."/>
            <person name="Tang M."/>
            <person name="Wu H."/>
            <person name="Dai S."/>
            <person name="Li T."/>
            <person name="Chen C."/>
            <person name="He H."/>
            <person name="Fan J."/>
            <person name="Xiang W."/>
            <person name="Li X."/>
        </authorList>
    </citation>
    <scope>NUCLEOTIDE SEQUENCE [LARGE SCALE GENOMIC DNA]</scope>
    <source>
        <strain evidence="2 3">GYP-11</strain>
    </source>
</reference>
<evidence type="ECO:0000256" key="1">
    <source>
        <dbReference type="SAM" id="MobiDB-lite"/>
    </source>
</evidence>
<dbReference type="GeneID" id="300654322"/>
<dbReference type="AlphaFoldDB" id="A0A845QEP4"/>
<organism evidence="2 3">
    <name type="scientific">Pyruvatibacter mobilis</name>
    <dbReference type="NCBI Taxonomy" id="1712261"/>
    <lineage>
        <taxon>Bacteria</taxon>
        <taxon>Pseudomonadati</taxon>
        <taxon>Pseudomonadota</taxon>
        <taxon>Alphaproteobacteria</taxon>
        <taxon>Hyphomicrobiales</taxon>
        <taxon>Parvibaculaceae</taxon>
        <taxon>Pyruvatibacter</taxon>
    </lineage>
</organism>
<feature type="region of interest" description="Disordered" evidence="1">
    <location>
        <begin position="1"/>
        <end position="20"/>
    </location>
</feature>
<dbReference type="EMBL" id="WXYQ01000012">
    <property type="protein sequence ID" value="NBG96834.1"/>
    <property type="molecule type" value="Genomic_DNA"/>
</dbReference>
<evidence type="ECO:0000313" key="2">
    <source>
        <dbReference type="EMBL" id="NBG96834.1"/>
    </source>
</evidence>
<dbReference type="Proteomes" id="UP000470384">
    <property type="component" value="Unassembled WGS sequence"/>
</dbReference>
<sequence length="172" mass="18241">MAKQPKKQARQEPIEYITPPNTLRAKLKADRPAVDDPLAAAERALKILAPETEEWVDQEINRLQKCRQVFAQKPNDEKALHALAGAAMDVKGLAGLTNNKAADKFATSLVALVTDPSKCALGQAGLVEAHVDAIRATREPSYDASVADALAAELAALSSACITAANKMAKSA</sequence>
<proteinExistence type="predicted"/>
<dbReference type="OrthoDB" id="9786548at2"/>